<dbReference type="AlphaFoldDB" id="A0AAV5V4R4"/>
<evidence type="ECO:0000256" key="1">
    <source>
        <dbReference type="SAM" id="Phobius"/>
    </source>
</evidence>
<comment type="caution">
    <text evidence="2">The sequence shown here is derived from an EMBL/GenBank/DDBJ whole genome shotgun (WGS) entry which is preliminary data.</text>
</comment>
<sequence length="130" mass="14675">QDSPSPTPDRHWELSSQNPTHLSISSRLFCLSEEVSSHSFHSHLSCPTPSYSTLSCWKRPFCYCRRRFSCSCLPSSTWDCPSGLQTHRDHLLLLLLLLLPLVVSLRLRVFRGPRIDPPFLGGSCGRPPSV</sequence>
<feature type="non-terminal residue" evidence="2">
    <location>
        <position position="130"/>
    </location>
</feature>
<evidence type="ECO:0000313" key="3">
    <source>
        <dbReference type="Proteomes" id="UP001432322"/>
    </source>
</evidence>
<evidence type="ECO:0000313" key="2">
    <source>
        <dbReference type="EMBL" id="GMT13544.1"/>
    </source>
</evidence>
<protein>
    <submittedName>
        <fullName evidence="2">Uncharacterized protein</fullName>
    </submittedName>
</protein>
<organism evidence="2 3">
    <name type="scientific">Pristionchus fissidentatus</name>
    <dbReference type="NCBI Taxonomy" id="1538716"/>
    <lineage>
        <taxon>Eukaryota</taxon>
        <taxon>Metazoa</taxon>
        <taxon>Ecdysozoa</taxon>
        <taxon>Nematoda</taxon>
        <taxon>Chromadorea</taxon>
        <taxon>Rhabditida</taxon>
        <taxon>Rhabditina</taxon>
        <taxon>Diplogasteromorpha</taxon>
        <taxon>Diplogasteroidea</taxon>
        <taxon>Neodiplogasteridae</taxon>
        <taxon>Pristionchus</taxon>
    </lineage>
</organism>
<proteinExistence type="predicted"/>
<keyword evidence="1" id="KW-0472">Membrane</keyword>
<name>A0AAV5V4R4_9BILA</name>
<accession>A0AAV5V4R4</accession>
<feature type="transmembrane region" description="Helical" evidence="1">
    <location>
        <begin position="91"/>
        <end position="109"/>
    </location>
</feature>
<keyword evidence="3" id="KW-1185">Reference proteome</keyword>
<feature type="non-terminal residue" evidence="2">
    <location>
        <position position="1"/>
    </location>
</feature>
<keyword evidence="1" id="KW-0812">Transmembrane</keyword>
<reference evidence="2" key="1">
    <citation type="submission" date="2023-10" db="EMBL/GenBank/DDBJ databases">
        <title>Genome assembly of Pristionchus species.</title>
        <authorList>
            <person name="Yoshida K."/>
            <person name="Sommer R.J."/>
        </authorList>
    </citation>
    <scope>NUCLEOTIDE SEQUENCE</scope>
    <source>
        <strain evidence="2">RS5133</strain>
    </source>
</reference>
<gene>
    <name evidence="2" type="ORF">PFISCL1PPCAC_4841</name>
</gene>
<keyword evidence="1" id="KW-1133">Transmembrane helix</keyword>
<dbReference type="Proteomes" id="UP001432322">
    <property type="component" value="Unassembled WGS sequence"/>
</dbReference>
<dbReference type="EMBL" id="BTSY01000002">
    <property type="protein sequence ID" value="GMT13544.1"/>
    <property type="molecule type" value="Genomic_DNA"/>
</dbReference>